<dbReference type="InterPro" id="IPR027417">
    <property type="entry name" value="P-loop_NTPase"/>
</dbReference>
<dbReference type="CDD" id="cd18034">
    <property type="entry name" value="DEXHc_dicer"/>
    <property type="match status" value="1"/>
</dbReference>
<evidence type="ECO:0000256" key="5">
    <source>
        <dbReference type="ARBA" id="ARBA00022840"/>
    </source>
</evidence>
<evidence type="ECO:0000256" key="6">
    <source>
        <dbReference type="ARBA" id="ARBA00022884"/>
    </source>
</evidence>
<organism evidence="16 17">
    <name type="scientific">Camelina sativa</name>
    <name type="common">False flax</name>
    <name type="synonym">Myagrum sativum</name>
    <dbReference type="NCBI Taxonomy" id="90675"/>
    <lineage>
        <taxon>Eukaryota</taxon>
        <taxon>Viridiplantae</taxon>
        <taxon>Streptophyta</taxon>
        <taxon>Embryophyta</taxon>
        <taxon>Tracheophyta</taxon>
        <taxon>Spermatophyta</taxon>
        <taxon>Magnoliopsida</taxon>
        <taxon>eudicotyledons</taxon>
        <taxon>Gunneridae</taxon>
        <taxon>Pentapetalae</taxon>
        <taxon>rosids</taxon>
        <taxon>malvids</taxon>
        <taxon>Brassicales</taxon>
        <taxon>Brassicaceae</taxon>
        <taxon>Camelineae</taxon>
        <taxon>Camelina</taxon>
    </lineage>
</organism>
<dbReference type="CDD" id="cd00593">
    <property type="entry name" value="RIBOc"/>
    <property type="match status" value="2"/>
</dbReference>
<feature type="domain" description="Helicase C-terminal" evidence="14">
    <location>
        <begin position="503"/>
        <end position="657"/>
    </location>
</feature>
<keyword evidence="2" id="KW-0547">Nucleotide-binding</keyword>
<dbReference type="PROSITE" id="PS51327">
    <property type="entry name" value="DICER_DSRBF"/>
    <property type="match status" value="1"/>
</dbReference>
<feature type="region of interest" description="Disordered" evidence="9">
    <location>
        <begin position="1"/>
        <end position="40"/>
    </location>
</feature>
<feature type="domain" description="RNase III" evidence="11">
    <location>
        <begin position="1142"/>
        <end position="1279"/>
    </location>
</feature>
<evidence type="ECO:0000313" key="17">
    <source>
        <dbReference type="RefSeq" id="XP_010454337.1"/>
    </source>
</evidence>
<dbReference type="Gene3D" id="3.40.50.300">
    <property type="entry name" value="P-loop containing nucleotide triphosphate hydrolases"/>
    <property type="match status" value="2"/>
</dbReference>
<dbReference type="PROSITE" id="PS50142">
    <property type="entry name" value="RNASE_3_2"/>
    <property type="match status" value="2"/>
</dbReference>
<dbReference type="SMART" id="SM00490">
    <property type="entry name" value="HELICc"/>
    <property type="match status" value="1"/>
</dbReference>
<reference evidence="16" key="1">
    <citation type="journal article" date="2014" name="Nat. Commun.">
        <title>The emerging biofuel crop Camelina sativa retains a highly undifferentiated hexaploid genome structure.</title>
        <authorList>
            <person name="Kagale S."/>
            <person name="Koh C."/>
            <person name="Nixon J."/>
            <person name="Bollina V."/>
            <person name="Clarke W.E."/>
            <person name="Tuteja R."/>
            <person name="Spillane C."/>
            <person name="Robinson S.J."/>
            <person name="Links M.G."/>
            <person name="Clarke C."/>
            <person name="Higgins E.E."/>
            <person name="Huebert T."/>
            <person name="Sharpe A.G."/>
            <person name="Parkin I.A."/>
        </authorList>
    </citation>
    <scope>NUCLEOTIDE SEQUENCE [LARGE SCALE GENOMIC DNA]</scope>
    <source>
        <strain evidence="16">cv. DH55</strain>
    </source>
</reference>
<dbReference type="GeneID" id="104736107"/>
<proteinExistence type="inferred from homology"/>
<dbReference type="InterPro" id="IPR014720">
    <property type="entry name" value="dsRBD_dom"/>
</dbReference>
<evidence type="ECO:0000259" key="15">
    <source>
        <dbReference type="PROSITE" id="PS51327"/>
    </source>
</evidence>
<dbReference type="InterPro" id="IPR038248">
    <property type="entry name" value="Dicer_dimer_sf"/>
</dbReference>
<comment type="similarity">
    <text evidence="7 8">Belongs to the helicase family. Dicer subfamily.</text>
</comment>
<feature type="domain" description="DRBM" evidence="10">
    <location>
        <begin position="1479"/>
        <end position="1556"/>
    </location>
</feature>
<feature type="domain" description="DRBM" evidence="10">
    <location>
        <begin position="1649"/>
        <end position="1725"/>
    </location>
</feature>
<evidence type="ECO:0000259" key="10">
    <source>
        <dbReference type="PROSITE" id="PS50137"/>
    </source>
</evidence>
<name>A0ABM0VCY9_CAMSA</name>
<dbReference type="SMART" id="SM00535">
    <property type="entry name" value="RIBOc"/>
    <property type="match status" value="2"/>
</dbReference>
<dbReference type="InterPro" id="IPR003100">
    <property type="entry name" value="PAZ_dom"/>
</dbReference>
<feature type="domain" description="RNase III" evidence="11">
    <location>
        <begin position="1320"/>
        <end position="1464"/>
    </location>
</feature>
<dbReference type="SMART" id="SM00949">
    <property type="entry name" value="PAZ"/>
    <property type="match status" value="1"/>
</dbReference>
<sequence length="1730" mass="194378">MREPVDLSLTTTPSKILGKRDRREKNKLLEKNKNKKAKKQRGNCNFFAEEEATKPKQQIHPIPPLTTTTLAAAVTPLHPSSLTMPYCEIGDDFGSQSLDCDADASSDIHLSSSSSSSFSSFSSSSSSSLFSAPGACTDDLSAKMEKDPRKIARRYQVELCKKAVDENIIVYLGTGCGKTHIAVMLIYELGHLVLRPNKSVCIFLAPTVALVEQQAKVVSDSINFKVAVHCGGKRTVKSHSEWEKEISENEVLVMTPQILLHNLQHCFIRMESISLLIFDECHHAQQLSNHPYAEIMKVFYKSESLQQPRIFGMTASPVVGKGSFQSENLSKSINSLENLLNAKVYSVESNAQLDGFVSSPLVKVYYYRSAMTDVSQSTIRYETMLEDIKQRCLASLKLQTDTHQTQNLLNMKRLLKRTHDNLIYTLVNLGIWGAIQAAKIQLNSDHDVQEEPVGENQKLKICDTYLSLAAEVLSSGVAKDENASELLSLAALKEPLFSRKLVQLIEILSVFRLEPHMKCIIFVNRIVTARTLSCILNNLELLRSWKSDFLVGLSSGLKSMSRRSMETILKRFQSKELNLLVATKVGEEGLDIQTCCLVIRYDLPETVTSFIQSRGRARMPQSEYAFLVDSGNEKEMDLIEHFRVNEDRMNLEITSRTSEETCPRHDEELYKVHETGACISGGSSISLLYKYCSRLPHDEFFQPKPEFHFKPGDEFGGTICRIILPANAPISEVVSSVRPSTEAAKKDACLKAVYELHNLGVLNDFLLPDSKDEIEVELSDDEFDFDNVEGEGCSRGELYEMFVPGLFKQKWDPTTSCVNLHSYYIRFVPHPADRLYRKFGFFIKSPLPVEAETMDFNLHLAHQRSVSVMIVPSGVTTFDNNEIRLAEIFQEVALKVLFERQELIPEFVPLELQYSLRTSKSTFYLLLPISLHGAESVISVDWVTIRSCLASPIFKIPSVLVEDIVPPTGSHLKLANGCWNIDDVKNSLVFTTHNKQFYFVADICHGRNGFSPVKKSSTKSHMESTYDLYGVELKHPGQPLLQVKPLFHVRNLLHNRMQKNLEPQELAEYFIEIPPELSQLKIKGFSKDIGSSLSLLPSIMHRMENLLVAIELKHVLSASIPEIAEVSGHRVLEALTTEKCHEHFSLERLEVLGDAFLKFAVSRHLFLLHDWLDEGELTRRRSNVVNNSNLCRLAIKRNLQVYIRDQAFDPNQFFAFGHPCRVACDEGMIKEVHSLNRGPGLSDSDTGEIRCSKGHHWLYKKTIADVVEALVGAFLVDSGFKGAVKFLRWIGVNVDFESVQVRDACIASRRYMPLTTRNNLEALENQLEYTFLHKGLLVQAFIHPSYNRHGGGCYQRLEFLGDAVLDYLMTSYFFTVFPTLKPGQLTDLRSLSVNNKALANVAVNFSLKRFLFCESIYLHEAIDDYTNFLAASPLASGQPEGPRCPKVLGDLVESCLGALFIDCGFNLNHVWTMMLSCLDPVKNLSNLQISPVKELIEICQSYKWDREISATKKDGAFSVELKVTKKGSCLTASATGRNKRESTKKAAQLMITYLKAREHITAANPLEDVVKNSIRNEAKLIGYNEEPIDVMELDGLDVENLNLQENFGENSKISSSYLIRRGLPQAPSKTEDRLPQKTIKEAGGSSSKTAKSLLHETCVANCWKPPNFECCEEEGPGHLKSFTYKVIVEVEDAPNMTLECYGDARPTKKGAAEHAAQAAMWCLKHSGFLS</sequence>
<dbReference type="Pfam" id="PF03368">
    <property type="entry name" value="Dicer_dimer"/>
    <property type="match status" value="1"/>
</dbReference>
<keyword evidence="5" id="KW-0067">ATP-binding</keyword>
<dbReference type="InterPro" id="IPR005034">
    <property type="entry name" value="Dicer_dimerisation"/>
</dbReference>
<dbReference type="RefSeq" id="XP_010454337.1">
    <property type="nucleotide sequence ID" value="XM_010456035.2"/>
</dbReference>
<gene>
    <name evidence="17" type="primary">LOC104736107</name>
</gene>
<dbReference type="PROSITE" id="PS00517">
    <property type="entry name" value="RNASE_3_1"/>
    <property type="match status" value="1"/>
</dbReference>
<keyword evidence="4" id="KW-0347">Helicase</keyword>
<comment type="cofactor">
    <cofactor evidence="1">
        <name>Mg(2+)</name>
        <dbReference type="ChEBI" id="CHEBI:18420"/>
    </cofactor>
</comment>
<protein>
    <submittedName>
        <fullName evidence="17">Dicer-like protein 4 isoform X1</fullName>
    </submittedName>
</protein>
<dbReference type="Pfam" id="PF00636">
    <property type="entry name" value="Ribonuclease_3"/>
    <property type="match status" value="2"/>
</dbReference>
<dbReference type="SMART" id="SM00487">
    <property type="entry name" value="DEXDc"/>
    <property type="match status" value="1"/>
</dbReference>
<dbReference type="InterPro" id="IPR000999">
    <property type="entry name" value="RNase_III_dom"/>
</dbReference>
<dbReference type="SMART" id="SM00358">
    <property type="entry name" value="DSRM"/>
    <property type="match status" value="2"/>
</dbReference>
<dbReference type="SUPFAM" id="SSF52540">
    <property type="entry name" value="P-loop containing nucleoside triphosphate hydrolases"/>
    <property type="match status" value="1"/>
</dbReference>
<dbReference type="InterPro" id="IPR036389">
    <property type="entry name" value="RNase_III_sf"/>
</dbReference>
<dbReference type="Gene3D" id="2.170.260.10">
    <property type="entry name" value="paz domain"/>
    <property type="match status" value="1"/>
</dbReference>
<dbReference type="Gene3D" id="3.30.160.20">
    <property type="match status" value="2"/>
</dbReference>
<keyword evidence="6 8" id="KW-0694">RNA-binding</keyword>
<dbReference type="PROSITE" id="PS50821">
    <property type="entry name" value="PAZ"/>
    <property type="match status" value="1"/>
</dbReference>
<dbReference type="InterPro" id="IPR001650">
    <property type="entry name" value="Helicase_C-like"/>
</dbReference>
<dbReference type="PANTHER" id="PTHR14950:SF15">
    <property type="entry name" value="DICER-LIKE PROTEIN 4"/>
    <property type="match status" value="1"/>
</dbReference>
<accession>A0ABM0VCY9</accession>
<feature type="domain" description="PAZ" evidence="12">
    <location>
        <begin position="960"/>
        <end position="1082"/>
    </location>
</feature>
<evidence type="ECO:0000256" key="2">
    <source>
        <dbReference type="ARBA" id="ARBA00022741"/>
    </source>
</evidence>
<reference evidence="17" key="2">
    <citation type="submission" date="2025-08" db="UniProtKB">
        <authorList>
            <consortium name="RefSeq"/>
        </authorList>
    </citation>
    <scope>IDENTIFICATION</scope>
    <source>
        <tissue evidence="17">Leaf</tissue>
    </source>
</reference>
<evidence type="ECO:0000259" key="13">
    <source>
        <dbReference type="PROSITE" id="PS51192"/>
    </source>
</evidence>
<evidence type="ECO:0000256" key="4">
    <source>
        <dbReference type="ARBA" id="ARBA00022806"/>
    </source>
</evidence>
<dbReference type="Pfam" id="PF00271">
    <property type="entry name" value="Helicase_C"/>
    <property type="match status" value="1"/>
</dbReference>
<evidence type="ECO:0000259" key="11">
    <source>
        <dbReference type="PROSITE" id="PS50142"/>
    </source>
</evidence>
<evidence type="ECO:0000313" key="16">
    <source>
        <dbReference type="Proteomes" id="UP000694864"/>
    </source>
</evidence>
<feature type="compositionally biased region" description="Basic and acidic residues" evidence="9">
    <location>
        <begin position="1629"/>
        <end position="1640"/>
    </location>
</feature>
<evidence type="ECO:0000256" key="1">
    <source>
        <dbReference type="ARBA" id="ARBA00001946"/>
    </source>
</evidence>
<feature type="compositionally biased region" description="Basic and acidic residues" evidence="9">
    <location>
        <begin position="18"/>
        <end position="32"/>
    </location>
</feature>
<feature type="domain" description="Dicer dsRNA-binding fold" evidence="15">
    <location>
        <begin position="684"/>
        <end position="776"/>
    </location>
</feature>
<dbReference type="CDD" id="cd19869">
    <property type="entry name" value="DSRM_DCL_plant"/>
    <property type="match status" value="1"/>
</dbReference>
<dbReference type="Pfam" id="PF00270">
    <property type="entry name" value="DEAD"/>
    <property type="match status" value="1"/>
</dbReference>
<dbReference type="PROSITE" id="PS50137">
    <property type="entry name" value="DS_RBD"/>
    <property type="match status" value="2"/>
</dbReference>
<dbReference type="PROSITE" id="PS51192">
    <property type="entry name" value="HELICASE_ATP_BIND_1"/>
    <property type="match status" value="1"/>
</dbReference>
<dbReference type="PANTHER" id="PTHR14950">
    <property type="entry name" value="DICER-RELATED"/>
    <property type="match status" value="1"/>
</dbReference>
<dbReference type="InterPro" id="IPR011545">
    <property type="entry name" value="DEAD/DEAH_box_helicase_dom"/>
</dbReference>
<dbReference type="PROSITE" id="PS51194">
    <property type="entry name" value="HELICASE_CTER"/>
    <property type="match status" value="1"/>
</dbReference>
<feature type="domain" description="Helicase ATP-binding" evidence="13">
    <location>
        <begin position="159"/>
        <end position="335"/>
    </location>
</feature>
<evidence type="ECO:0000259" key="12">
    <source>
        <dbReference type="PROSITE" id="PS50821"/>
    </source>
</evidence>
<evidence type="ECO:0000256" key="3">
    <source>
        <dbReference type="ARBA" id="ARBA00022801"/>
    </source>
</evidence>
<evidence type="ECO:0000256" key="8">
    <source>
        <dbReference type="PROSITE-ProRule" id="PRU00657"/>
    </source>
</evidence>
<dbReference type="Gene3D" id="3.30.160.380">
    <property type="entry name" value="Dicer dimerisation domain"/>
    <property type="match status" value="1"/>
</dbReference>
<dbReference type="Pfam" id="PF14709">
    <property type="entry name" value="DND1_DSRM"/>
    <property type="match status" value="1"/>
</dbReference>
<keyword evidence="16" id="KW-1185">Reference proteome</keyword>
<dbReference type="CDD" id="cd18802">
    <property type="entry name" value="SF2_C_dicer"/>
    <property type="match status" value="1"/>
</dbReference>
<dbReference type="Gene3D" id="1.10.1520.10">
    <property type="entry name" value="Ribonuclease III domain"/>
    <property type="match status" value="2"/>
</dbReference>
<feature type="region of interest" description="Disordered" evidence="9">
    <location>
        <begin position="1625"/>
        <end position="1646"/>
    </location>
</feature>
<dbReference type="Proteomes" id="UP000694864">
    <property type="component" value="Chromosome 13"/>
</dbReference>
<evidence type="ECO:0000256" key="7">
    <source>
        <dbReference type="ARBA" id="ARBA00035116"/>
    </source>
</evidence>
<keyword evidence="3" id="KW-0378">Hydrolase</keyword>
<evidence type="ECO:0000259" key="14">
    <source>
        <dbReference type="PROSITE" id="PS51194"/>
    </source>
</evidence>
<dbReference type="SUPFAM" id="SSF54768">
    <property type="entry name" value="dsRNA-binding domain-like"/>
    <property type="match status" value="2"/>
</dbReference>
<evidence type="ECO:0000256" key="9">
    <source>
        <dbReference type="SAM" id="MobiDB-lite"/>
    </source>
</evidence>
<dbReference type="InterPro" id="IPR014001">
    <property type="entry name" value="Helicase_ATP-bd"/>
</dbReference>
<dbReference type="SUPFAM" id="SSF69065">
    <property type="entry name" value="RNase III domain-like"/>
    <property type="match status" value="2"/>
</dbReference>